<dbReference type="OrthoDB" id="4731574at2"/>
<dbReference type="EMBL" id="AP022612">
    <property type="protein sequence ID" value="BBZ35899.1"/>
    <property type="molecule type" value="Genomic_DNA"/>
</dbReference>
<sequence length="83" mass="8284">MRTVIIAGIAAVLASSSIAIASPAQAGCQSAFVGIFGGGQRCDGPIDQLGNYTRCDSGHGMGFGGSNCYVVNASDPGQPPRIP</sequence>
<dbReference type="Proteomes" id="UP000466931">
    <property type="component" value="Chromosome"/>
</dbReference>
<accession>A0A7I7Y2U5</accession>
<evidence type="ECO:0000313" key="1">
    <source>
        <dbReference type="EMBL" id="BBZ35899.1"/>
    </source>
</evidence>
<reference evidence="1" key="2">
    <citation type="submission" date="2020-02" db="EMBL/GenBank/DDBJ databases">
        <authorList>
            <person name="Matsumoto Y."/>
            <person name="Motooka D."/>
            <person name="Nakamura S."/>
        </authorList>
    </citation>
    <scope>NUCLEOTIDE SEQUENCE</scope>
    <source>
        <strain evidence="1">JCM 13671</strain>
    </source>
</reference>
<protein>
    <submittedName>
        <fullName evidence="1">Uncharacterized protein</fullName>
    </submittedName>
</protein>
<name>A0A7I7Y2U5_9MYCO</name>
<gene>
    <name evidence="1" type="ORF">MCNF_45040</name>
</gene>
<dbReference type="AlphaFoldDB" id="A0A7I7Y2U5"/>
<keyword evidence="2" id="KW-1185">Reference proteome</keyword>
<organism evidence="1 2">
    <name type="scientific">Mycolicibacterium confluentis</name>
    <dbReference type="NCBI Taxonomy" id="28047"/>
    <lineage>
        <taxon>Bacteria</taxon>
        <taxon>Bacillati</taxon>
        <taxon>Actinomycetota</taxon>
        <taxon>Actinomycetes</taxon>
        <taxon>Mycobacteriales</taxon>
        <taxon>Mycobacteriaceae</taxon>
        <taxon>Mycolicibacterium</taxon>
    </lineage>
</organism>
<dbReference type="RefSeq" id="WP_085157103.1">
    <property type="nucleotide sequence ID" value="NZ_AP022612.1"/>
</dbReference>
<proteinExistence type="predicted"/>
<evidence type="ECO:0000313" key="2">
    <source>
        <dbReference type="Proteomes" id="UP000466931"/>
    </source>
</evidence>
<reference evidence="1" key="1">
    <citation type="journal article" date="2019" name="Emerg. Microbes Infect.">
        <title>Comprehensive subspecies identification of 175 nontuberculous mycobacteria species based on 7547 genomic profiles.</title>
        <authorList>
            <person name="Matsumoto Y."/>
            <person name="Kinjo T."/>
            <person name="Motooka D."/>
            <person name="Nabeya D."/>
            <person name="Jung N."/>
            <person name="Uechi K."/>
            <person name="Horii T."/>
            <person name="Iida T."/>
            <person name="Fujita J."/>
            <person name="Nakamura S."/>
        </authorList>
    </citation>
    <scope>NUCLEOTIDE SEQUENCE [LARGE SCALE GENOMIC DNA]</scope>
    <source>
        <strain evidence="1">JCM 13671</strain>
    </source>
</reference>